<dbReference type="RefSeq" id="WP_160681639.1">
    <property type="nucleotide sequence ID" value="NZ_WTYW01000001.1"/>
</dbReference>
<evidence type="ECO:0000256" key="1">
    <source>
        <dbReference type="SAM" id="MobiDB-lite"/>
    </source>
</evidence>
<gene>
    <name evidence="2" type="ORF">GRI38_04175</name>
</gene>
<feature type="region of interest" description="Disordered" evidence="1">
    <location>
        <begin position="95"/>
        <end position="119"/>
    </location>
</feature>
<feature type="compositionally biased region" description="Acidic residues" evidence="1">
    <location>
        <begin position="95"/>
        <end position="113"/>
    </location>
</feature>
<dbReference type="AlphaFoldDB" id="A0A844ZE33"/>
<proteinExistence type="predicted"/>
<dbReference type="EMBL" id="WTYW01000001">
    <property type="protein sequence ID" value="MXO85220.1"/>
    <property type="molecule type" value="Genomic_DNA"/>
</dbReference>
<comment type="caution">
    <text evidence="2">The sequence shown here is derived from an EMBL/GenBank/DDBJ whole genome shotgun (WGS) entry which is preliminary data.</text>
</comment>
<organism evidence="2 3">
    <name type="scientific">Parapontixanthobacter aurantiacus</name>
    <dbReference type="NCBI Taxonomy" id="1463599"/>
    <lineage>
        <taxon>Bacteria</taxon>
        <taxon>Pseudomonadati</taxon>
        <taxon>Pseudomonadota</taxon>
        <taxon>Alphaproteobacteria</taxon>
        <taxon>Sphingomonadales</taxon>
        <taxon>Erythrobacteraceae</taxon>
        <taxon>Parapontixanthobacter</taxon>
    </lineage>
</organism>
<keyword evidence="3" id="KW-1185">Reference proteome</keyword>
<protein>
    <submittedName>
        <fullName evidence="2">Uncharacterized protein</fullName>
    </submittedName>
</protein>
<sequence>MTQDLEQQLREDRVLRDAAYGLVRADIKHLKENYQQKGIAERGADKLKEGATDVYDEALLVASDHKGALAALIAAIGLWFARNPILSALFGEEYDEDEEWDDDDDWDDDEDAYDREAYA</sequence>
<dbReference type="Proteomes" id="UP000433104">
    <property type="component" value="Unassembled WGS sequence"/>
</dbReference>
<reference evidence="2 3" key="1">
    <citation type="submission" date="2019-12" db="EMBL/GenBank/DDBJ databases">
        <title>Genomic-based taxomic classification of the family Erythrobacteraceae.</title>
        <authorList>
            <person name="Xu L."/>
        </authorList>
    </citation>
    <scope>NUCLEOTIDE SEQUENCE [LARGE SCALE GENOMIC DNA]</scope>
    <source>
        <strain evidence="2 3">MCCC 1A09962</strain>
    </source>
</reference>
<accession>A0A844ZE33</accession>
<evidence type="ECO:0000313" key="2">
    <source>
        <dbReference type="EMBL" id="MXO85220.1"/>
    </source>
</evidence>
<dbReference type="OrthoDB" id="7433140at2"/>
<evidence type="ECO:0000313" key="3">
    <source>
        <dbReference type="Proteomes" id="UP000433104"/>
    </source>
</evidence>
<name>A0A844ZE33_9SPHN</name>